<evidence type="ECO:0000256" key="1">
    <source>
        <dbReference type="SAM" id="MobiDB-lite"/>
    </source>
</evidence>
<keyword evidence="3" id="KW-1185">Reference proteome</keyword>
<proteinExistence type="predicted"/>
<dbReference type="AlphaFoldDB" id="A0ABD2NH00"/>
<accession>A0ABD2NH00</accession>
<organism evidence="2 3">
    <name type="scientific">Cryptolaemus montrouzieri</name>
    <dbReference type="NCBI Taxonomy" id="559131"/>
    <lineage>
        <taxon>Eukaryota</taxon>
        <taxon>Metazoa</taxon>
        <taxon>Ecdysozoa</taxon>
        <taxon>Arthropoda</taxon>
        <taxon>Hexapoda</taxon>
        <taxon>Insecta</taxon>
        <taxon>Pterygota</taxon>
        <taxon>Neoptera</taxon>
        <taxon>Endopterygota</taxon>
        <taxon>Coleoptera</taxon>
        <taxon>Polyphaga</taxon>
        <taxon>Cucujiformia</taxon>
        <taxon>Coccinelloidea</taxon>
        <taxon>Coccinellidae</taxon>
        <taxon>Scymninae</taxon>
        <taxon>Scymnini</taxon>
        <taxon>Cryptolaemus</taxon>
    </lineage>
</organism>
<sequence length="368" mass="41853">MTAKKRWFPKIQTEIQEIAQTISWNSSSSSDEDGSDNTRKKKFKPYFPKFQDNAKPMTTSLNIKQTPISRVNNQIHRPYTYEDTSPTIPSISASSPSVSPILTQSSVPFKFKIQCEQDSPILSQMNHINREKSPVITNMELLNKIRTKRKCIAENPKIEQSSPDIFPSQATQVIEDTDSPDMAGIKTQDTQIEVVSSQDSSSIVVINSSSDNSTYISDPSHCYHHLNPRKKYCKKGGLLHQLQKSIHLQRSRVSLWHHDIYCKNIISSQTEHMSCLVKNKWKDFSCVILECCQNPNQSVDIENSFLVCLGHNIDSSTVSDVGQVINVFQPFKIKLVQFQNRKIKLFYNILKVLTKSEDANENVIVKNG</sequence>
<protein>
    <submittedName>
        <fullName evidence="2">Uncharacterized protein</fullName>
    </submittedName>
</protein>
<name>A0ABD2NH00_9CUCU</name>
<gene>
    <name evidence="2" type="ORF">HHI36_013028</name>
</gene>
<evidence type="ECO:0000313" key="2">
    <source>
        <dbReference type="EMBL" id="KAL3277682.1"/>
    </source>
</evidence>
<evidence type="ECO:0000313" key="3">
    <source>
        <dbReference type="Proteomes" id="UP001516400"/>
    </source>
</evidence>
<dbReference type="EMBL" id="JABFTP020000103">
    <property type="protein sequence ID" value="KAL3277682.1"/>
    <property type="molecule type" value="Genomic_DNA"/>
</dbReference>
<feature type="region of interest" description="Disordered" evidence="1">
    <location>
        <begin position="22"/>
        <end position="49"/>
    </location>
</feature>
<dbReference type="Proteomes" id="UP001516400">
    <property type="component" value="Unassembled WGS sequence"/>
</dbReference>
<reference evidence="2 3" key="1">
    <citation type="journal article" date="2021" name="BMC Biol.">
        <title>Horizontally acquired antibacterial genes associated with adaptive radiation of ladybird beetles.</title>
        <authorList>
            <person name="Li H.S."/>
            <person name="Tang X.F."/>
            <person name="Huang Y.H."/>
            <person name="Xu Z.Y."/>
            <person name="Chen M.L."/>
            <person name="Du X.Y."/>
            <person name="Qiu B.Y."/>
            <person name="Chen P.T."/>
            <person name="Zhang W."/>
            <person name="Slipinski A."/>
            <person name="Escalona H.E."/>
            <person name="Waterhouse R.M."/>
            <person name="Zwick A."/>
            <person name="Pang H."/>
        </authorList>
    </citation>
    <scope>NUCLEOTIDE SEQUENCE [LARGE SCALE GENOMIC DNA]</scope>
    <source>
        <strain evidence="2">SYSU2018</strain>
    </source>
</reference>
<comment type="caution">
    <text evidence="2">The sequence shown here is derived from an EMBL/GenBank/DDBJ whole genome shotgun (WGS) entry which is preliminary data.</text>
</comment>